<keyword evidence="5" id="KW-0676">Redox-active center</keyword>
<comment type="caution">
    <text evidence="6">The sequence shown here is derived from an EMBL/GenBank/DDBJ whole genome shotgun (WGS) entry which is preliminary data.</text>
</comment>
<dbReference type="PANTHER" id="PTHR30111">
    <property type="entry name" value="33 KDA CHAPERONIN"/>
    <property type="match status" value="1"/>
</dbReference>
<dbReference type="PIRSF" id="PIRSF005261">
    <property type="entry name" value="Heat_shock_Hsp33"/>
    <property type="match status" value="1"/>
</dbReference>
<evidence type="ECO:0000256" key="4">
    <source>
        <dbReference type="ARBA" id="ARBA00023186"/>
    </source>
</evidence>
<keyword evidence="3" id="KW-1015">Disulfide bond</keyword>
<keyword evidence="2" id="KW-0862">Zinc</keyword>
<proteinExistence type="predicted"/>
<accession>A0A9D1PUC2</accession>
<dbReference type="EMBL" id="DXHU01000022">
    <property type="protein sequence ID" value="HIV99260.1"/>
    <property type="molecule type" value="Genomic_DNA"/>
</dbReference>
<dbReference type="Gene3D" id="3.55.30.10">
    <property type="entry name" value="Hsp33 domain"/>
    <property type="match status" value="1"/>
</dbReference>
<dbReference type="InterPro" id="IPR000397">
    <property type="entry name" value="Heat_shock_Hsp33"/>
</dbReference>
<dbReference type="Pfam" id="PF01430">
    <property type="entry name" value="HSP33"/>
    <property type="match status" value="1"/>
</dbReference>
<reference evidence="6" key="1">
    <citation type="journal article" date="2021" name="PeerJ">
        <title>Extensive microbial diversity within the chicken gut microbiome revealed by metagenomics and culture.</title>
        <authorList>
            <person name="Gilroy R."/>
            <person name="Ravi A."/>
            <person name="Getino M."/>
            <person name="Pursley I."/>
            <person name="Horton D.L."/>
            <person name="Alikhan N.F."/>
            <person name="Baker D."/>
            <person name="Gharbi K."/>
            <person name="Hall N."/>
            <person name="Watson M."/>
            <person name="Adriaenssens E.M."/>
            <person name="Foster-Nyarko E."/>
            <person name="Jarju S."/>
            <person name="Secka A."/>
            <person name="Antonio M."/>
            <person name="Oren A."/>
            <person name="Chaudhuri R.R."/>
            <person name="La Ragione R."/>
            <person name="Hildebrand F."/>
            <person name="Pallen M.J."/>
        </authorList>
    </citation>
    <scope>NUCLEOTIDE SEQUENCE</scope>
    <source>
        <strain evidence="6">Gambia11-129</strain>
    </source>
</reference>
<dbReference type="Gene3D" id="3.90.1280.10">
    <property type="entry name" value="HSP33 redox switch-like"/>
    <property type="match status" value="1"/>
</dbReference>
<evidence type="ECO:0000313" key="6">
    <source>
        <dbReference type="EMBL" id="HIV99260.1"/>
    </source>
</evidence>
<dbReference type="InterPro" id="IPR016153">
    <property type="entry name" value="Heat_shock_Hsp33_N"/>
</dbReference>
<sequence>MIKKRIEDEKLLEHLKNIEMDHKEIYLLADESIRLSIISATEMVNQVKANFSLGLLESYILSQGYIAGALLSSTVKGNDRVLLQLECGGPVKGMSIESWASGAVRGYLATKSIALEKPLESLDTSFLYGPGFLSVTKILEGSKTPFTGQVMMEYGNLAKDLALYFTQSEQTPSLFYIDLSYDGRGNIDGAGGIFIQALPSADEKTLEEINSMSFSPLAKAIRDGEKISTYIEREFSRFSARLIKKSLVGFSCPCSKQGFLPYIKSMMEKNEEEFLSSTFPLAVECINCASTYSYTKEEVLALRGSK</sequence>
<evidence type="ECO:0000256" key="2">
    <source>
        <dbReference type="ARBA" id="ARBA00022833"/>
    </source>
</evidence>
<organism evidence="6 7">
    <name type="scientific">Candidatus Ornithospirochaeta avicola</name>
    <dbReference type="NCBI Taxonomy" id="2840896"/>
    <lineage>
        <taxon>Bacteria</taxon>
        <taxon>Pseudomonadati</taxon>
        <taxon>Spirochaetota</taxon>
        <taxon>Spirochaetia</taxon>
        <taxon>Spirochaetales</taxon>
        <taxon>Spirochaetaceae</taxon>
        <taxon>Spirochaetaceae incertae sedis</taxon>
        <taxon>Candidatus Ornithospirochaeta</taxon>
    </lineage>
</organism>
<dbReference type="Proteomes" id="UP000823936">
    <property type="component" value="Unassembled WGS sequence"/>
</dbReference>
<reference evidence="6" key="2">
    <citation type="submission" date="2021-04" db="EMBL/GenBank/DDBJ databases">
        <authorList>
            <person name="Gilroy R."/>
        </authorList>
    </citation>
    <scope>NUCLEOTIDE SEQUENCE</scope>
    <source>
        <strain evidence="6">Gambia11-129</strain>
    </source>
</reference>
<keyword evidence="4" id="KW-0143">Chaperone</keyword>
<evidence type="ECO:0000256" key="3">
    <source>
        <dbReference type="ARBA" id="ARBA00023157"/>
    </source>
</evidence>
<keyword evidence="1" id="KW-0963">Cytoplasm</keyword>
<dbReference type="SUPFAM" id="SSF118352">
    <property type="entry name" value="HSP33 redox switch-like"/>
    <property type="match status" value="1"/>
</dbReference>
<evidence type="ECO:0000256" key="5">
    <source>
        <dbReference type="ARBA" id="ARBA00023284"/>
    </source>
</evidence>
<evidence type="ECO:0000313" key="7">
    <source>
        <dbReference type="Proteomes" id="UP000823936"/>
    </source>
</evidence>
<dbReference type="GO" id="GO:0051082">
    <property type="term" value="F:unfolded protein binding"/>
    <property type="evidence" value="ECO:0007669"/>
    <property type="project" value="InterPro"/>
</dbReference>
<dbReference type="InterPro" id="IPR016154">
    <property type="entry name" value="Heat_shock_Hsp33_C"/>
</dbReference>
<dbReference type="GO" id="GO:0044183">
    <property type="term" value="F:protein folding chaperone"/>
    <property type="evidence" value="ECO:0007669"/>
    <property type="project" value="TreeGrafter"/>
</dbReference>
<dbReference type="SUPFAM" id="SSF64397">
    <property type="entry name" value="Hsp33 domain"/>
    <property type="match status" value="1"/>
</dbReference>
<gene>
    <name evidence="6" type="ORF">IAB12_05755</name>
</gene>
<dbReference type="PANTHER" id="PTHR30111:SF1">
    <property type="entry name" value="33 KDA CHAPERONIN"/>
    <property type="match status" value="1"/>
</dbReference>
<dbReference type="AlphaFoldDB" id="A0A9D1PUC2"/>
<protein>
    <submittedName>
        <fullName evidence="6">Hsp33 family molecular chaperone HslO</fullName>
    </submittedName>
</protein>
<dbReference type="GO" id="GO:0005737">
    <property type="term" value="C:cytoplasm"/>
    <property type="evidence" value="ECO:0007669"/>
    <property type="project" value="InterPro"/>
</dbReference>
<dbReference type="GO" id="GO:0042026">
    <property type="term" value="P:protein refolding"/>
    <property type="evidence" value="ECO:0007669"/>
    <property type="project" value="TreeGrafter"/>
</dbReference>
<name>A0A9D1PUC2_9SPIO</name>
<evidence type="ECO:0000256" key="1">
    <source>
        <dbReference type="ARBA" id="ARBA00022490"/>
    </source>
</evidence>